<feature type="transmembrane region" description="Helical" evidence="5">
    <location>
        <begin position="196"/>
        <end position="221"/>
    </location>
</feature>
<gene>
    <name evidence="7" type="ORF">UT34_C0002G0285</name>
</gene>
<dbReference type="PANTHER" id="PTHR10846:SF8">
    <property type="entry name" value="INNER MEMBRANE PROTEIN YRBG"/>
    <property type="match status" value="1"/>
</dbReference>
<keyword evidence="2 5" id="KW-0812">Transmembrane</keyword>
<dbReference type="InterPro" id="IPR004481">
    <property type="entry name" value="K/Na/Ca-exchanger"/>
</dbReference>
<feature type="transmembrane region" description="Helical" evidence="5">
    <location>
        <begin position="294"/>
        <end position="310"/>
    </location>
</feature>
<accession>A0A0G0MRI9</accession>
<feature type="domain" description="Sodium/calcium exchanger membrane region" evidence="6">
    <location>
        <begin position="6"/>
        <end position="147"/>
    </location>
</feature>
<feature type="transmembrane region" description="Helical" evidence="5">
    <location>
        <begin position="233"/>
        <end position="253"/>
    </location>
</feature>
<evidence type="ECO:0000313" key="8">
    <source>
        <dbReference type="Proteomes" id="UP000034799"/>
    </source>
</evidence>
<feature type="transmembrane region" description="Helical" evidence="5">
    <location>
        <begin position="72"/>
        <end position="92"/>
    </location>
</feature>
<sequence>MNILPSILILCVLIFLLVKSADLLESSFISVSKKLRVNTFTVGFVILAVTSSLPETFVAINSAVGNVTGLSVGNLVGATLLLLTVVIGISAIKSGGMPFKGFYGTKEILLSLGIIYAQIIALVDGNLEWLEGLLLLALYTGFVIYILGKSNSLDIHAHRKSHSVPVILMKSVLGIVGLVVTSNLTVSYAIDLAGLLSIPTIILGLLVFSVGTNLPEIIILIRSNDPEKSKLAAGNFIGSATFNTAILGLLAILRPGTVSGFVTLIPALAVLTVVIFIFAIMVISDKEISKREGLILLSLFLFYAIAEYTMNF</sequence>
<dbReference type="GO" id="GO:0005262">
    <property type="term" value="F:calcium channel activity"/>
    <property type="evidence" value="ECO:0007669"/>
    <property type="project" value="TreeGrafter"/>
</dbReference>
<evidence type="ECO:0000259" key="6">
    <source>
        <dbReference type="Pfam" id="PF01699"/>
    </source>
</evidence>
<dbReference type="GO" id="GO:0008273">
    <property type="term" value="F:calcium, potassium:sodium antiporter activity"/>
    <property type="evidence" value="ECO:0007669"/>
    <property type="project" value="TreeGrafter"/>
</dbReference>
<feature type="transmembrane region" description="Helical" evidence="5">
    <location>
        <begin position="167"/>
        <end position="190"/>
    </location>
</feature>
<comment type="subcellular location">
    <subcellularLocation>
        <location evidence="1">Membrane</location>
        <topology evidence="1">Multi-pass membrane protein</topology>
    </subcellularLocation>
</comment>
<evidence type="ECO:0000256" key="2">
    <source>
        <dbReference type="ARBA" id="ARBA00022692"/>
    </source>
</evidence>
<evidence type="ECO:0000256" key="3">
    <source>
        <dbReference type="ARBA" id="ARBA00022989"/>
    </source>
</evidence>
<evidence type="ECO:0000256" key="1">
    <source>
        <dbReference type="ARBA" id="ARBA00004141"/>
    </source>
</evidence>
<dbReference type="Gene3D" id="1.20.1420.30">
    <property type="entry name" value="NCX, central ion-binding region"/>
    <property type="match status" value="1"/>
</dbReference>
<dbReference type="PANTHER" id="PTHR10846">
    <property type="entry name" value="SODIUM/POTASSIUM/CALCIUM EXCHANGER"/>
    <property type="match status" value="1"/>
</dbReference>
<reference evidence="7 8" key="1">
    <citation type="journal article" date="2015" name="Nature">
        <title>rRNA introns, odd ribosomes, and small enigmatic genomes across a large radiation of phyla.</title>
        <authorList>
            <person name="Brown C.T."/>
            <person name="Hug L.A."/>
            <person name="Thomas B.C."/>
            <person name="Sharon I."/>
            <person name="Castelle C.J."/>
            <person name="Singh A."/>
            <person name="Wilkins M.J."/>
            <person name="Williams K.H."/>
            <person name="Banfield J.F."/>
        </authorList>
    </citation>
    <scope>NUCLEOTIDE SEQUENCE [LARGE SCALE GENOMIC DNA]</scope>
</reference>
<dbReference type="InterPro" id="IPR044880">
    <property type="entry name" value="NCX_ion-bd_dom_sf"/>
</dbReference>
<evidence type="ECO:0000313" key="7">
    <source>
        <dbReference type="EMBL" id="KKR05778.1"/>
    </source>
</evidence>
<dbReference type="EMBL" id="LBWK01000002">
    <property type="protein sequence ID" value="KKR05778.1"/>
    <property type="molecule type" value="Genomic_DNA"/>
</dbReference>
<organism evidence="7 8">
    <name type="scientific">candidate division WS6 bacterium GW2011_GWF2_39_15</name>
    <dbReference type="NCBI Taxonomy" id="1619100"/>
    <lineage>
        <taxon>Bacteria</taxon>
        <taxon>Candidatus Dojkabacteria</taxon>
    </lineage>
</organism>
<dbReference type="Pfam" id="PF01699">
    <property type="entry name" value="Na_Ca_ex"/>
    <property type="match status" value="2"/>
</dbReference>
<name>A0A0G0MRI9_9BACT</name>
<dbReference type="AlphaFoldDB" id="A0A0G0MRI9"/>
<dbReference type="GO" id="GO:0005886">
    <property type="term" value="C:plasma membrane"/>
    <property type="evidence" value="ECO:0007669"/>
    <property type="project" value="TreeGrafter"/>
</dbReference>
<evidence type="ECO:0000256" key="5">
    <source>
        <dbReference type="SAM" id="Phobius"/>
    </source>
</evidence>
<dbReference type="Proteomes" id="UP000034799">
    <property type="component" value="Unassembled WGS sequence"/>
</dbReference>
<keyword evidence="4 5" id="KW-0472">Membrane</keyword>
<dbReference type="InterPro" id="IPR004837">
    <property type="entry name" value="NaCa_Exmemb"/>
</dbReference>
<evidence type="ECO:0000256" key="4">
    <source>
        <dbReference type="ARBA" id="ARBA00023136"/>
    </source>
</evidence>
<feature type="transmembrane region" description="Helical" evidence="5">
    <location>
        <begin position="37"/>
        <end position="60"/>
    </location>
</feature>
<feature type="domain" description="Sodium/calcium exchanger membrane region" evidence="6">
    <location>
        <begin position="172"/>
        <end position="306"/>
    </location>
</feature>
<dbReference type="GO" id="GO:0006874">
    <property type="term" value="P:intracellular calcium ion homeostasis"/>
    <property type="evidence" value="ECO:0007669"/>
    <property type="project" value="TreeGrafter"/>
</dbReference>
<dbReference type="STRING" id="1619100.UT34_C0002G0285"/>
<comment type="caution">
    <text evidence="7">The sequence shown here is derived from an EMBL/GenBank/DDBJ whole genome shotgun (WGS) entry which is preliminary data.</text>
</comment>
<feature type="transmembrane region" description="Helical" evidence="5">
    <location>
        <begin position="259"/>
        <end position="282"/>
    </location>
</feature>
<feature type="transmembrane region" description="Helical" evidence="5">
    <location>
        <begin position="129"/>
        <end position="147"/>
    </location>
</feature>
<protein>
    <submittedName>
        <fullName evidence="7">K+-dependent Na+/Ca+ exchanger related-protein</fullName>
    </submittedName>
</protein>
<keyword evidence="3 5" id="KW-1133">Transmembrane helix</keyword>
<feature type="transmembrane region" description="Helical" evidence="5">
    <location>
        <begin position="6"/>
        <end position="25"/>
    </location>
</feature>
<proteinExistence type="predicted"/>